<feature type="binding site" evidence="7">
    <location>
        <position position="92"/>
    </location>
    <ligand>
        <name>shikimate</name>
        <dbReference type="ChEBI" id="CHEBI:36208"/>
    </ligand>
</feature>
<evidence type="ECO:0000313" key="11">
    <source>
        <dbReference type="Proteomes" id="UP000324497"/>
    </source>
</evidence>
<dbReference type="KEGG" id="lng:BSQ50_03550"/>
<dbReference type="SUPFAM" id="SSF53223">
    <property type="entry name" value="Aminoacid dehydrogenase-like, N-terminal domain"/>
    <property type="match status" value="1"/>
</dbReference>
<feature type="binding site" evidence="7">
    <location>
        <begin position="131"/>
        <end position="135"/>
    </location>
    <ligand>
        <name>NADP(+)</name>
        <dbReference type="ChEBI" id="CHEBI:58349"/>
    </ligand>
</feature>
<proteinExistence type="inferred from homology"/>
<evidence type="ECO:0000256" key="2">
    <source>
        <dbReference type="ARBA" id="ARBA00012962"/>
    </source>
</evidence>
<feature type="binding site" evidence="7">
    <location>
        <position position="262"/>
    </location>
    <ligand>
        <name>shikimate</name>
        <dbReference type="ChEBI" id="CHEBI:36208"/>
    </ligand>
</feature>
<keyword evidence="5 7" id="KW-0560">Oxidoreductase</keyword>
<comment type="pathway">
    <text evidence="1 7">Metabolic intermediate biosynthesis; chorismate biosynthesis; chorismate from D-erythrose 4-phosphate and phosphoenolpyruvate: step 4/7.</text>
</comment>
<feature type="binding site" evidence="7">
    <location>
        <position position="255"/>
    </location>
    <ligand>
        <name>NADP(+)</name>
        <dbReference type="ChEBI" id="CHEBI:58349"/>
    </ligand>
</feature>
<dbReference type="GO" id="GO:0050661">
    <property type="term" value="F:NADP binding"/>
    <property type="evidence" value="ECO:0007669"/>
    <property type="project" value="InterPro"/>
</dbReference>
<dbReference type="GO" id="GO:0009423">
    <property type="term" value="P:chorismate biosynthetic process"/>
    <property type="evidence" value="ECO:0007669"/>
    <property type="project" value="UniProtKB-UniRule"/>
</dbReference>
<dbReference type="Gene3D" id="3.40.50.720">
    <property type="entry name" value="NAD(P)-binding Rossmann-like Domain"/>
    <property type="match status" value="1"/>
</dbReference>
<feature type="domain" description="SDH C-terminal" evidence="9">
    <location>
        <begin position="255"/>
        <end position="284"/>
    </location>
</feature>
<evidence type="ECO:0000259" key="9">
    <source>
        <dbReference type="Pfam" id="PF18317"/>
    </source>
</evidence>
<evidence type="ECO:0000256" key="6">
    <source>
        <dbReference type="ARBA" id="ARBA00023141"/>
    </source>
</evidence>
<evidence type="ECO:0000256" key="5">
    <source>
        <dbReference type="ARBA" id="ARBA00023002"/>
    </source>
</evidence>
<comment type="caution">
    <text evidence="7">Lacks conserved residue(s) required for the propagation of feature annotation.</text>
</comment>
<feature type="active site" description="Proton acceptor" evidence="7">
    <location>
        <position position="71"/>
    </location>
</feature>
<dbReference type="UniPathway" id="UPA00053">
    <property type="reaction ID" value="UER00087"/>
</dbReference>
<evidence type="ECO:0000256" key="7">
    <source>
        <dbReference type="HAMAP-Rule" id="MF_00222"/>
    </source>
</evidence>
<gene>
    <name evidence="7" type="primary">aroE</name>
    <name evidence="10" type="ORF">BSQ50_03550</name>
</gene>
<dbReference type="InterPro" id="IPR041121">
    <property type="entry name" value="SDH_C"/>
</dbReference>
<accession>A0A3S6QUA7</accession>
<dbReference type="InterPro" id="IPR011342">
    <property type="entry name" value="Shikimate_DH"/>
</dbReference>
<dbReference type="InterPro" id="IPR036291">
    <property type="entry name" value="NAD(P)-bd_dom_sf"/>
</dbReference>
<dbReference type="NCBIfam" id="TIGR00507">
    <property type="entry name" value="aroE"/>
    <property type="match status" value="1"/>
</dbReference>
<comment type="function">
    <text evidence="7">Involved in the biosynthesis of the chorismate, which leads to the biosynthesis of aromatic amino acids. Catalyzes the reversible NADPH linked reduction of 3-dehydroshikimate (DHSA) to yield shikimate (SA).</text>
</comment>
<organism evidence="10 11">
    <name type="scientific">Liquorilactobacillus nagelii</name>
    <dbReference type="NCBI Taxonomy" id="82688"/>
    <lineage>
        <taxon>Bacteria</taxon>
        <taxon>Bacillati</taxon>
        <taxon>Bacillota</taxon>
        <taxon>Bacilli</taxon>
        <taxon>Lactobacillales</taxon>
        <taxon>Lactobacillaceae</taxon>
        <taxon>Liquorilactobacillus</taxon>
    </lineage>
</organism>
<dbReference type="PANTHER" id="PTHR21089">
    <property type="entry name" value="SHIKIMATE DEHYDROGENASE"/>
    <property type="match status" value="1"/>
</dbReference>
<dbReference type="PANTHER" id="PTHR21089:SF1">
    <property type="entry name" value="BIFUNCTIONAL 3-DEHYDROQUINATE DEHYDRATASE_SHIKIMATE DEHYDROGENASE, CHLOROPLASTIC"/>
    <property type="match status" value="1"/>
</dbReference>
<feature type="domain" description="Shikimate dehydrogenase substrate binding N-terminal" evidence="8">
    <location>
        <begin position="13"/>
        <end position="94"/>
    </location>
</feature>
<dbReference type="EMBL" id="CP018180">
    <property type="protein sequence ID" value="AUJ31712.1"/>
    <property type="molecule type" value="Genomic_DNA"/>
</dbReference>
<sequence>MNLDGNTQLYAFLAHPAHHSLSPLMYNLSFRAQQLNACYLAFDVLPTDFSQAITGLRAIDFAGANFSLPFKQTVLKYLDELTPRAQRIQAVNTLRNDQGYLVGDSTDGAGLFADLQEKHQPLAGQTIMILGAGGAGRAIIAAAADCHIKRVFVAKRPNQTYADLAIWLKQLSILSPTEYCLVSYSDMTSLTAALTASSIVINATNQGMDDQQLPLPLVVLQHLRPQQFVYDLIYQPLMTPFLLYAQRVGCQFCNGTGMLLWQGALAFKFWTGQSMPIDLVRKSLSTEIRRRTK</sequence>
<reference evidence="10 11" key="1">
    <citation type="submission" date="2016-11" db="EMBL/GenBank/DDBJ databases">
        <title>Interaction between Lactobacillus species and yeast in water kefir.</title>
        <authorList>
            <person name="Behr J."/>
            <person name="Xu D."/>
            <person name="Vogel R.F."/>
        </authorList>
    </citation>
    <scope>NUCLEOTIDE SEQUENCE [LARGE SCALE GENOMIC DNA]</scope>
    <source>
        <strain evidence="10 11">TMW 1.1827</strain>
    </source>
</reference>
<keyword evidence="3 7" id="KW-0028">Amino-acid biosynthesis</keyword>
<dbReference type="Proteomes" id="UP000324497">
    <property type="component" value="Chromosome"/>
</dbReference>
<evidence type="ECO:0000256" key="3">
    <source>
        <dbReference type="ARBA" id="ARBA00022605"/>
    </source>
</evidence>
<comment type="catalytic activity">
    <reaction evidence="7">
        <text>shikimate + NADP(+) = 3-dehydroshikimate + NADPH + H(+)</text>
        <dbReference type="Rhea" id="RHEA:17737"/>
        <dbReference type="ChEBI" id="CHEBI:15378"/>
        <dbReference type="ChEBI" id="CHEBI:16630"/>
        <dbReference type="ChEBI" id="CHEBI:36208"/>
        <dbReference type="ChEBI" id="CHEBI:57783"/>
        <dbReference type="ChEBI" id="CHEBI:58349"/>
        <dbReference type="EC" id="1.1.1.25"/>
    </reaction>
</comment>
<feature type="binding site" evidence="7">
    <location>
        <begin position="20"/>
        <end position="22"/>
    </location>
    <ligand>
        <name>shikimate</name>
        <dbReference type="ChEBI" id="CHEBI:36208"/>
    </ligand>
</feature>
<dbReference type="EC" id="1.1.1.25" evidence="2 7"/>
<dbReference type="GO" id="GO:0004764">
    <property type="term" value="F:shikimate 3-dehydrogenase (NADP+) activity"/>
    <property type="evidence" value="ECO:0007669"/>
    <property type="project" value="UniProtKB-UniRule"/>
</dbReference>
<dbReference type="CDD" id="cd01065">
    <property type="entry name" value="NAD_bind_Shikimate_DH"/>
    <property type="match status" value="1"/>
</dbReference>
<keyword evidence="4 7" id="KW-0521">NADP</keyword>
<feature type="binding site" evidence="7">
    <location>
        <position position="67"/>
    </location>
    <ligand>
        <name>shikimate</name>
        <dbReference type="ChEBI" id="CHEBI:36208"/>
    </ligand>
</feature>
<dbReference type="Pfam" id="PF18317">
    <property type="entry name" value="SDH_C"/>
    <property type="match status" value="1"/>
</dbReference>
<dbReference type="InterPro" id="IPR046346">
    <property type="entry name" value="Aminoacid_DH-like_N_sf"/>
</dbReference>
<evidence type="ECO:0000259" key="8">
    <source>
        <dbReference type="Pfam" id="PF08501"/>
    </source>
</evidence>
<evidence type="ECO:0000313" key="10">
    <source>
        <dbReference type="EMBL" id="AUJ31712.1"/>
    </source>
</evidence>
<dbReference type="GO" id="GO:0008652">
    <property type="term" value="P:amino acid biosynthetic process"/>
    <property type="evidence" value="ECO:0007669"/>
    <property type="project" value="UniProtKB-KW"/>
</dbReference>
<dbReference type="Gene3D" id="3.40.50.10860">
    <property type="entry name" value="Leucine Dehydrogenase, chain A, domain 1"/>
    <property type="match status" value="1"/>
</dbReference>
<dbReference type="Pfam" id="PF08501">
    <property type="entry name" value="Shikimate_dh_N"/>
    <property type="match status" value="1"/>
</dbReference>
<name>A0A3S6QUA7_9LACO</name>
<protein>
    <recommendedName>
        <fullName evidence="2 7">Shikimate dehydrogenase (NADP(+))</fullName>
        <shortName evidence="7">SDH</shortName>
        <ecNumber evidence="2 7">1.1.1.25</ecNumber>
    </recommendedName>
</protein>
<evidence type="ECO:0000256" key="1">
    <source>
        <dbReference type="ARBA" id="ARBA00004871"/>
    </source>
</evidence>
<dbReference type="AlphaFoldDB" id="A0A3S6QUA7"/>
<dbReference type="InterPro" id="IPR013708">
    <property type="entry name" value="Shikimate_DH-bd_N"/>
</dbReference>
<comment type="subunit">
    <text evidence="7">Homodimer.</text>
</comment>
<dbReference type="HAMAP" id="MF_00222">
    <property type="entry name" value="Shikimate_DH_AroE"/>
    <property type="match status" value="1"/>
</dbReference>
<feature type="binding site" evidence="7">
    <location>
        <position position="234"/>
    </location>
    <ligand>
        <name>shikimate</name>
        <dbReference type="ChEBI" id="CHEBI:36208"/>
    </ligand>
</feature>
<evidence type="ECO:0000256" key="4">
    <source>
        <dbReference type="ARBA" id="ARBA00022857"/>
    </source>
</evidence>
<keyword evidence="6 7" id="KW-0057">Aromatic amino acid biosynthesis</keyword>
<comment type="similarity">
    <text evidence="7">Belongs to the shikimate dehydrogenase family.</text>
</comment>
<dbReference type="InterPro" id="IPR022893">
    <property type="entry name" value="Shikimate_DH_fam"/>
</dbReference>
<dbReference type="GO" id="GO:0019632">
    <property type="term" value="P:shikimate metabolic process"/>
    <property type="evidence" value="ECO:0007669"/>
    <property type="project" value="InterPro"/>
</dbReference>
<keyword evidence="11" id="KW-1185">Reference proteome</keyword>
<dbReference type="SUPFAM" id="SSF51735">
    <property type="entry name" value="NAD(P)-binding Rossmann-fold domains"/>
    <property type="match status" value="1"/>
</dbReference>
<feature type="binding site" evidence="7">
    <location>
        <position position="232"/>
    </location>
    <ligand>
        <name>NADP(+)</name>
        <dbReference type="ChEBI" id="CHEBI:58349"/>
    </ligand>
</feature>
<feature type="binding site" evidence="7">
    <location>
        <position position="107"/>
    </location>
    <ligand>
        <name>shikimate</name>
        <dbReference type="ChEBI" id="CHEBI:36208"/>
    </ligand>
</feature>
<dbReference type="GO" id="GO:0009073">
    <property type="term" value="P:aromatic amino acid family biosynthetic process"/>
    <property type="evidence" value="ECO:0007669"/>
    <property type="project" value="UniProtKB-KW"/>
</dbReference>